<keyword evidence="2" id="KW-1185">Reference proteome</keyword>
<comment type="caution">
    <text evidence="1">The sequence shown here is derived from an EMBL/GenBank/DDBJ whole genome shotgun (WGS) entry which is preliminary data.</text>
</comment>
<name>A0ABD0K8X8_9CAEN</name>
<gene>
    <name evidence="1" type="ORF">BaRGS_00025187</name>
</gene>
<dbReference type="AlphaFoldDB" id="A0ABD0K8X8"/>
<sequence>MRVLEVGGKEESWEWQKKKMKGDDITVGILPGSLASVNQHLAMSTLQNCKHSIAKLDPTPPKENHFRQMSTKRRALTKSLHSLQALGKQGKDSLRRVQFSDKRSVFHKLCVTLTKDSLISDSCRTASEPPTTPSCCLHRQGKPELNITPGTSLFENYGIQTRAQKGEDVCKRRVRSS</sequence>
<organism evidence="1 2">
    <name type="scientific">Batillaria attramentaria</name>
    <dbReference type="NCBI Taxonomy" id="370345"/>
    <lineage>
        <taxon>Eukaryota</taxon>
        <taxon>Metazoa</taxon>
        <taxon>Spiralia</taxon>
        <taxon>Lophotrochozoa</taxon>
        <taxon>Mollusca</taxon>
        <taxon>Gastropoda</taxon>
        <taxon>Caenogastropoda</taxon>
        <taxon>Sorbeoconcha</taxon>
        <taxon>Cerithioidea</taxon>
        <taxon>Batillariidae</taxon>
        <taxon>Batillaria</taxon>
    </lineage>
</organism>
<protein>
    <submittedName>
        <fullName evidence="1">Uncharacterized protein</fullName>
    </submittedName>
</protein>
<evidence type="ECO:0000313" key="1">
    <source>
        <dbReference type="EMBL" id="KAK7483513.1"/>
    </source>
</evidence>
<dbReference type="Proteomes" id="UP001519460">
    <property type="component" value="Unassembled WGS sequence"/>
</dbReference>
<reference evidence="1 2" key="1">
    <citation type="journal article" date="2023" name="Sci. Data">
        <title>Genome assembly of the Korean intertidal mud-creeper Batillaria attramentaria.</title>
        <authorList>
            <person name="Patra A.K."/>
            <person name="Ho P.T."/>
            <person name="Jun S."/>
            <person name="Lee S.J."/>
            <person name="Kim Y."/>
            <person name="Won Y.J."/>
        </authorList>
    </citation>
    <scope>NUCLEOTIDE SEQUENCE [LARGE SCALE GENOMIC DNA]</scope>
    <source>
        <strain evidence="1">Wonlab-2016</strain>
    </source>
</reference>
<proteinExistence type="predicted"/>
<dbReference type="EMBL" id="JACVVK020000225">
    <property type="protein sequence ID" value="KAK7483513.1"/>
    <property type="molecule type" value="Genomic_DNA"/>
</dbReference>
<evidence type="ECO:0000313" key="2">
    <source>
        <dbReference type="Proteomes" id="UP001519460"/>
    </source>
</evidence>
<accession>A0ABD0K8X8</accession>